<organism evidence="2 3">
    <name type="scientific">Alkalibacterium iburiense</name>
    <dbReference type="NCBI Taxonomy" id="290589"/>
    <lineage>
        <taxon>Bacteria</taxon>
        <taxon>Bacillati</taxon>
        <taxon>Bacillota</taxon>
        <taxon>Bacilli</taxon>
        <taxon>Lactobacillales</taxon>
        <taxon>Carnobacteriaceae</taxon>
        <taxon>Alkalibacterium</taxon>
    </lineage>
</organism>
<dbReference type="RefSeq" id="WP_343754343.1">
    <property type="nucleotide sequence ID" value="NZ_BAAACW010000053.1"/>
</dbReference>
<keyword evidence="1" id="KW-0472">Membrane</keyword>
<proteinExistence type="predicted"/>
<keyword evidence="3" id="KW-1185">Reference proteome</keyword>
<dbReference type="Proteomes" id="UP001501166">
    <property type="component" value="Unassembled WGS sequence"/>
</dbReference>
<keyword evidence="1" id="KW-0812">Transmembrane</keyword>
<dbReference type="EMBL" id="BAAACW010000053">
    <property type="protein sequence ID" value="GAA0358008.1"/>
    <property type="molecule type" value="Genomic_DNA"/>
</dbReference>
<name>A0ABN0X9H6_9LACT</name>
<keyword evidence="1" id="KW-1133">Transmembrane helix</keyword>
<reference evidence="2 3" key="1">
    <citation type="journal article" date="2019" name="Int. J. Syst. Evol. Microbiol.">
        <title>The Global Catalogue of Microorganisms (GCM) 10K type strain sequencing project: providing services to taxonomists for standard genome sequencing and annotation.</title>
        <authorList>
            <consortium name="The Broad Institute Genomics Platform"/>
            <consortium name="The Broad Institute Genome Sequencing Center for Infectious Disease"/>
            <person name="Wu L."/>
            <person name="Ma J."/>
        </authorList>
    </citation>
    <scope>NUCLEOTIDE SEQUENCE [LARGE SCALE GENOMIC DNA]</scope>
    <source>
        <strain evidence="2 3">JCM 12662</strain>
    </source>
</reference>
<evidence type="ECO:0008006" key="4">
    <source>
        <dbReference type="Google" id="ProtNLM"/>
    </source>
</evidence>
<protein>
    <recommendedName>
        <fullName evidence="4">C4-dicarboxylate ABC transporter</fullName>
    </recommendedName>
</protein>
<evidence type="ECO:0000313" key="3">
    <source>
        <dbReference type="Proteomes" id="UP001501166"/>
    </source>
</evidence>
<sequence>MNEKVGAVLGWVAILAAVVGFFWQPYIMGGAAIVLGIVGYFMKANITRMSITAVGLGVVAILFGSVTY</sequence>
<evidence type="ECO:0000313" key="2">
    <source>
        <dbReference type="EMBL" id="GAA0358008.1"/>
    </source>
</evidence>
<feature type="transmembrane region" description="Helical" evidence="1">
    <location>
        <begin position="49"/>
        <end position="66"/>
    </location>
</feature>
<evidence type="ECO:0000256" key="1">
    <source>
        <dbReference type="SAM" id="Phobius"/>
    </source>
</evidence>
<accession>A0ABN0X9H6</accession>
<comment type="caution">
    <text evidence="2">The sequence shown here is derived from an EMBL/GenBank/DDBJ whole genome shotgun (WGS) entry which is preliminary data.</text>
</comment>
<gene>
    <name evidence="2" type="ORF">GCM10008932_08420</name>
</gene>